<keyword evidence="2" id="KW-1185">Reference proteome</keyword>
<evidence type="ECO:0008006" key="3">
    <source>
        <dbReference type="Google" id="ProtNLM"/>
    </source>
</evidence>
<dbReference type="Proteomes" id="UP001500457">
    <property type="component" value="Unassembled WGS sequence"/>
</dbReference>
<reference evidence="2" key="1">
    <citation type="journal article" date="2019" name="Int. J. Syst. Evol. Microbiol.">
        <title>The Global Catalogue of Microorganisms (GCM) 10K type strain sequencing project: providing services to taxonomists for standard genome sequencing and annotation.</title>
        <authorList>
            <consortium name="The Broad Institute Genomics Platform"/>
            <consortium name="The Broad Institute Genome Sequencing Center for Infectious Disease"/>
            <person name="Wu L."/>
            <person name="Ma J."/>
        </authorList>
    </citation>
    <scope>NUCLEOTIDE SEQUENCE [LARGE SCALE GENOMIC DNA]</scope>
    <source>
        <strain evidence="2">JCM 17983</strain>
    </source>
</reference>
<sequence length="142" mass="14925">MPDWNTRLAVYIDDADDPLTPIDAFSPSFALNAEPLHSIEQTHLGVVYAPQTITFSMTVRAIGDAVAKLTTIALQRKRFKVALEFQGDRSDWAFDSIVLSDCIITSASPSPATISGAPAATFSGMSLAAGATPAGGVEVTVP</sequence>
<organism evidence="1 2">
    <name type="scientific">Actinomycetospora straminea</name>
    <dbReference type="NCBI Taxonomy" id="663607"/>
    <lineage>
        <taxon>Bacteria</taxon>
        <taxon>Bacillati</taxon>
        <taxon>Actinomycetota</taxon>
        <taxon>Actinomycetes</taxon>
        <taxon>Pseudonocardiales</taxon>
        <taxon>Pseudonocardiaceae</taxon>
        <taxon>Actinomycetospora</taxon>
    </lineage>
</organism>
<evidence type="ECO:0000313" key="1">
    <source>
        <dbReference type="EMBL" id="GAA4878610.1"/>
    </source>
</evidence>
<evidence type="ECO:0000313" key="2">
    <source>
        <dbReference type="Proteomes" id="UP001500457"/>
    </source>
</evidence>
<proteinExistence type="predicted"/>
<comment type="caution">
    <text evidence="1">The sequence shown here is derived from an EMBL/GenBank/DDBJ whole genome shotgun (WGS) entry which is preliminary data.</text>
</comment>
<dbReference type="EMBL" id="BAABHQ010000008">
    <property type="protein sequence ID" value="GAA4878610.1"/>
    <property type="molecule type" value="Genomic_DNA"/>
</dbReference>
<dbReference type="RefSeq" id="WP_274232301.1">
    <property type="nucleotide sequence ID" value="NZ_BAABHQ010000008.1"/>
</dbReference>
<protein>
    <recommendedName>
        <fullName evidence="3">Immunity protein 50 of polymorphic toxin system</fullName>
    </recommendedName>
</protein>
<name>A0ABP9EJE6_9PSEU</name>
<gene>
    <name evidence="1" type="ORF">GCM10023203_31410</name>
</gene>
<accession>A0ABP9EJE6</accession>